<sequence length="68" mass="7490">SSRPSPIPAHECTVVPPMLTDAIPVEAVIARPEWPLPPRTRIISRKRTDLPVPGQNPVKNTFSPRSTL</sequence>
<feature type="compositionally biased region" description="Polar residues" evidence="1">
    <location>
        <begin position="57"/>
        <end position="68"/>
    </location>
</feature>
<dbReference type="Proteomes" id="UP000719766">
    <property type="component" value="Unassembled WGS sequence"/>
</dbReference>
<feature type="region of interest" description="Disordered" evidence="1">
    <location>
        <begin position="45"/>
        <end position="68"/>
    </location>
</feature>
<comment type="caution">
    <text evidence="2">The sequence shown here is derived from an EMBL/GenBank/DDBJ whole genome shotgun (WGS) entry which is preliminary data.</text>
</comment>
<proteinExistence type="predicted"/>
<evidence type="ECO:0000256" key="1">
    <source>
        <dbReference type="SAM" id="MobiDB-lite"/>
    </source>
</evidence>
<gene>
    <name evidence="2" type="ORF">HD556DRAFT_1222863</name>
</gene>
<protein>
    <submittedName>
        <fullName evidence="2">Uncharacterized protein</fullName>
    </submittedName>
</protein>
<dbReference type="OrthoDB" id="4478223at2759"/>
<accession>A0A9P7E349</accession>
<reference evidence="2" key="1">
    <citation type="journal article" date="2020" name="New Phytol.">
        <title>Comparative genomics reveals dynamic genome evolution in host specialist ectomycorrhizal fungi.</title>
        <authorList>
            <person name="Lofgren L.A."/>
            <person name="Nguyen N.H."/>
            <person name="Vilgalys R."/>
            <person name="Ruytinx J."/>
            <person name="Liao H.L."/>
            <person name="Branco S."/>
            <person name="Kuo A."/>
            <person name="LaButti K."/>
            <person name="Lipzen A."/>
            <person name="Andreopoulos W."/>
            <person name="Pangilinan J."/>
            <person name="Riley R."/>
            <person name="Hundley H."/>
            <person name="Na H."/>
            <person name="Barry K."/>
            <person name="Grigoriev I.V."/>
            <person name="Stajich J.E."/>
            <person name="Kennedy P.G."/>
        </authorList>
    </citation>
    <scope>NUCLEOTIDE SEQUENCE</scope>
    <source>
        <strain evidence="2">S12</strain>
    </source>
</reference>
<name>A0A9P7E349_9AGAM</name>
<dbReference type="EMBL" id="JABBWE010000001">
    <property type="protein sequence ID" value="KAG1810059.1"/>
    <property type="molecule type" value="Genomic_DNA"/>
</dbReference>
<evidence type="ECO:0000313" key="2">
    <source>
        <dbReference type="EMBL" id="KAG1810059.1"/>
    </source>
</evidence>
<feature type="non-terminal residue" evidence="2">
    <location>
        <position position="68"/>
    </location>
</feature>
<dbReference type="AlphaFoldDB" id="A0A9P7E349"/>
<keyword evidence="3" id="KW-1185">Reference proteome</keyword>
<dbReference type="GeneID" id="64590604"/>
<dbReference type="RefSeq" id="XP_041167724.1">
    <property type="nucleotide sequence ID" value="XM_041296840.1"/>
</dbReference>
<evidence type="ECO:0000313" key="3">
    <source>
        <dbReference type="Proteomes" id="UP000719766"/>
    </source>
</evidence>
<organism evidence="2 3">
    <name type="scientific">Suillus plorans</name>
    <dbReference type="NCBI Taxonomy" id="116603"/>
    <lineage>
        <taxon>Eukaryota</taxon>
        <taxon>Fungi</taxon>
        <taxon>Dikarya</taxon>
        <taxon>Basidiomycota</taxon>
        <taxon>Agaricomycotina</taxon>
        <taxon>Agaricomycetes</taxon>
        <taxon>Agaricomycetidae</taxon>
        <taxon>Boletales</taxon>
        <taxon>Suillineae</taxon>
        <taxon>Suillaceae</taxon>
        <taxon>Suillus</taxon>
    </lineage>
</organism>